<dbReference type="InterPro" id="IPR036514">
    <property type="entry name" value="SGNH_hydro_sf"/>
</dbReference>
<dbReference type="InterPro" id="IPR013830">
    <property type="entry name" value="SGNH_hydro"/>
</dbReference>
<dbReference type="PANTHER" id="PTHR30383">
    <property type="entry name" value="THIOESTERASE 1/PROTEASE 1/LYSOPHOSPHOLIPASE L1"/>
    <property type="match status" value="1"/>
</dbReference>
<accession>A0A1S6U5M8</accession>
<dbReference type="Pfam" id="PF22753">
    <property type="entry name" value="Ape1_N"/>
    <property type="match status" value="1"/>
</dbReference>
<keyword evidence="4" id="KW-1185">Reference proteome</keyword>
<dbReference type="GO" id="GO:0016788">
    <property type="term" value="F:hydrolase activity, acting on ester bonds"/>
    <property type="evidence" value="ECO:0007669"/>
    <property type="project" value="UniProtKB-ARBA"/>
</dbReference>
<proteinExistence type="predicted"/>
<organism evidence="3 4">
    <name type="scientific">Campylobacter pinnipediorum subsp. caledonicus</name>
    <dbReference type="NCBI Taxonomy" id="1874362"/>
    <lineage>
        <taxon>Bacteria</taxon>
        <taxon>Pseudomonadati</taxon>
        <taxon>Campylobacterota</taxon>
        <taxon>Epsilonproteobacteria</taxon>
        <taxon>Campylobacterales</taxon>
        <taxon>Campylobacteraceae</taxon>
        <taxon>Campylobacter</taxon>
    </lineage>
</organism>
<reference evidence="4" key="1">
    <citation type="submission" date="2016-09" db="EMBL/GenBank/DDBJ databases">
        <title>Comparative genomics of the Campylobacter concisus group.</title>
        <authorList>
            <person name="Miller W.G."/>
            <person name="Yee E."/>
            <person name="Chapman M.H."/>
            <person name="Huynh S."/>
            <person name="Bono J.L."/>
            <person name="On S.L.W."/>
            <person name="StLeger J."/>
            <person name="Foster G."/>
            <person name="Parker C.T."/>
        </authorList>
    </citation>
    <scope>NUCLEOTIDE SEQUENCE [LARGE SCALE GENOMIC DNA]</scope>
    <source>
        <strain evidence="4">RM18021</strain>
    </source>
</reference>
<evidence type="ECO:0000259" key="2">
    <source>
        <dbReference type="Pfam" id="PF22753"/>
    </source>
</evidence>
<feature type="domain" description="SGNH hydrolase-type esterase" evidence="1">
    <location>
        <begin position="216"/>
        <end position="358"/>
    </location>
</feature>
<keyword evidence="3" id="KW-0378">Hydrolase</keyword>
<protein>
    <submittedName>
        <fullName evidence="3">SGNH family hydrolase</fullName>
    </submittedName>
</protein>
<dbReference type="AlphaFoldDB" id="A0A1S6U5M8"/>
<evidence type="ECO:0000259" key="1">
    <source>
        <dbReference type="Pfam" id="PF13472"/>
    </source>
</evidence>
<dbReference type="Gene3D" id="3.40.50.1110">
    <property type="entry name" value="SGNH hydrolase"/>
    <property type="match status" value="1"/>
</dbReference>
<dbReference type="InterPro" id="IPR055041">
    <property type="entry name" value="Ape1_N"/>
</dbReference>
<dbReference type="SUPFAM" id="SSF52266">
    <property type="entry name" value="SGNH hydrolase"/>
    <property type="match status" value="1"/>
</dbReference>
<name>A0A1S6U5M8_9BACT</name>
<dbReference type="EMBL" id="CP017258">
    <property type="protein sequence ID" value="AQW87013.1"/>
    <property type="molecule type" value="Genomic_DNA"/>
</dbReference>
<dbReference type="InterPro" id="IPR051532">
    <property type="entry name" value="Ester_Hydrolysis_Enzymes"/>
</dbReference>
<dbReference type="PROSITE" id="PS51257">
    <property type="entry name" value="PROKAR_LIPOPROTEIN"/>
    <property type="match status" value="1"/>
</dbReference>
<sequence length="375" mass="43179">MKIALNNKFISLIFLLFLYGCSTPNTPIKQQDILIDFGDKNINNISKKYKSMNQNTKFAIKFFGDSHIATDDLASAFRNALFKENSIGFGLPALPKYHLNKLLKYKTNNFEMINSQFDEFNDYPLCGVIAKSSTNQANIKLTLDEKINNKMIFEILYKSKQKGDVIEIKDTKNTSFKIQNSGNNRWQSKKFELIFPIEITALKKDVLIGGYKIYQKNGAKFADICGLNGAHMNLYQKWNNGAFFRDLSSIRYDIIIVAYGTNDSFNNNLNENIFYKNTKQLISLIKKSQPNTTILMLSPPTALKPKFKTVQKIIKKVAKEEKFLFYDIDLFMKLTGSKRKWIKQGLSKKDVHLTQKGYIKVGKEIARELKKIITR</sequence>
<dbReference type="Pfam" id="PF13472">
    <property type="entry name" value="Lipase_GDSL_2"/>
    <property type="match status" value="1"/>
</dbReference>
<evidence type="ECO:0000313" key="4">
    <source>
        <dbReference type="Proteomes" id="UP000190868"/>
    </source>
</evidence>
<dbReference type="PANTHER" id="PTHR30383:SF29">
    <property type="entry name" value="SGNH HYDROLASE-TYPE ESTERASE DOMAIN-CONTAINING PROTEIN"/>
    <property type="match status" value="1"/>
</dbReference>
<feature type="domain" description="Peptidoglycan O-acetylesterase N-terminal" evidence="2">
    <location>
        <begin position="87"/>
        <end position="197"/>
    </location>
</feature>
<dbReference type="RefSeq" id="WP_078424174.1">
    <property type="nucleotide sequence ID" value="NZ_CP017258.1"/>
</dbReference>
<gene>
    <name evidence="3" type="ORF">CPIN18021_0152</name>
</gene>
<dbReference type="Gene3D" id="2.60.120.1360">
    <property type="match status" value="1"/>
</dbReference>
<evidence type="ECO:0000313" key="3">
    <source>
        <dbReference type="EMBL" id="AQW87013.1"/>
    </source>
</evidence>
<dbReference type="Proteomes" id="UP000190868">
    <property type="component" value="Chromosome"/>
</dbReference>